<evidence type="ECO:0000313" key="8">
    <source>
        <dbReference type="Proteomes" id="UP000018418"/>
    </source>
</evidence>
<dbReference type="Proteomes" id="UP000018418">
    <property type="component" value="Unassembled WGS sequence"/>
</dbReference>
<evidence type="ECO:0000313" key="7">
    <source>
        <dbReference type="EMBL" id="ESK50982.1"/>
    </source>
</evidence>
<feature type="transmembrane region" description="Helical" evidence="5">
    <location>
        <begin position="218"/>
        <end position="240"/>
    </location>
</feature>
<keyword evidence="2 5" id="KW-0812">Transmembrane</keyword>
<reference evidence="7 8" key="1">
    <citation type="submission" date="2013-10" db="EMBL/GenBank/DDBJ databases">
        <title>The Genome Sequence of Acinetobacter brisouii CIP 110357.</title>
        <authorList>
            <consortium name="The Broad Institute Genomics Platform"/>
            <consortium name="The Broad Institute Genome Sequencing Center for Infectious Disease"/>
            <person name="Cerqueira G."/>
            <person name="Feldgarden M."/>
            <person name="Courvalin P."/>
            <person name="Grillot-Courvalin C."/>
            <person name="Clermont D."/>
            <person name="Rocha E."/>
            <person name="Yoon E.-J."/>
            <person name="Nemec A."/>
            <person name="Young S.K."/>
            <person name="Zeng Q."/>
            <person name="Gargeya S."/>
            <person name="Fitzgerald M."/>
            <person name="Abouelleil A."/>
            <person name="Alvarado L."/>
            <person name="Berlin A.M."/>
            <person name="Chapman S.B."/>
            <person name="Gainer-Dewar J."/>
            <person name="Goldberg J."/>
            <person name="Gnerre S."/>
            <person name="Griggs A."/>
            <person name="Gujja S."/>
            <person name="Hansen M."/>
            <person name="Howarth C."/>
            <person name="Imamovic A."/>
            <person name="Ireland A."/>
            <person name="Larimer J."/>
            <person name="McCowan C."/>
            <person name="Murphy C."/>
            <person name="Pearson M."/>
            <person name="Poon T.W."/>
            <person name="Priest M."/>
            <person name="Roberts A."/>
            <person name="Saif S."/>
            <person name="Shea T."/>
            <person name="Sykes S."/>
            <person name="Wortman J."/>
            <person name="Nusbaum C."/>
            <person name="Birren B."/>
        </authorList>
    </citation>
    <scope>NUCLEOTIDE SEQUENCE [LARGE SCALE GENOMIC DNA]</scope>
    <source>
        <strain evidence="7 8">CIP 110357</strain>
    </source>
</reference>
<gene>
    <name evidence="7" type="ORF">P255_01482</name>
</gene>
<dbReference type="InterPro" id="IPR050638">
    <property type="entry name" value="AA-Vitamin_Transporters"/>
</dbReference>
<feature type="transmembrane region" description="Helical" evidence="5">
    <location>
        <begin position="40"/>
        <end position="60"/>
    </location>
</feature>
<dbReference type="OrthoDB" id="9776210at2"/>
<feature type="transmembrane region" description="Helical" evidence="5">
    <location>
        <begin position="99"/>
        <end position="120"/>
    </location>
</feature>
<comment type="caution">
    <text evidence="7">The sequence shown here is derived from an EMBL/GenBank/DDBJ whole genome shotgun (WGS) entry which is preliminary data.</text>
</comment>
<feature type="transmembrane region" description="Helical" evidence="5">
    <location>
        <begin position="12"/>
        <end position="34"/>
    </location>
</feature>
<feature type="transmembrane region" description="Helical" evidence="5">
    <location>
        <begin position="186"/>
        <end position="206"/>
    </location>
</feature>
<name>V2ULY2_9GAMM</name>
<accession>V2ULY2</accession>
<dbReference type="EMBL" id="AYEU01000006">
    <property type="protein sequence ID" value="ESK50982.1"/>
    <property type="molecule type" value="Genomic_DNA"/>
</dbReference>
<keyword evidence="8" id="KW-1185">Reference proteome</keyword>
<evidence type="ECO:0000256" key="3">
    <source>
        <dbReference type="ARBA" id="ARBA00022989"/>
    </source>
</evidence>
<dbReference type="HOGENOM" id="CLU_033863_5_1_6"/>
<feature type="transmembrane region" description="Helical" evidence="5">
    <location>
        <begin position="127"/>
        <end position="145"/>
    </location>
</feature>
<feature type="transmembrane region" description="Helical" evidence="5">
    <location>
        <begin position="247"/>
        <end position="268"/>
    </location>
</feature>
<evidence type="ECO:0000256" key="5">
    <source>
        <dbReference type="SAM" id="Phobius"/>
    </source>
</evidence>
<evidence type="ECO:0000259" key="6">
    <source>
        <dbReference type="Pfam" id="PF00892"/>
    </source>
</evidence>
<dbReference type="AlphaFoldDB" id="V2ULY2"/>
<comment type="subcellular location">
    <subcellularLocation>
        <location evidence="1">Membrane</location>
        <topology evidence="1">Multi-pass membrane protein</topology>
    </subcellularLocation>
</comment>
<feature type="transmembrane region" description="Helical" evidence="5">
    <location>
        <begin position="274"/>
        <end position="291"/>
    </location>
</feature>
<organism evidence="7 8">
    <name type="scientific">Acinetobacter brisouii CIP 110357</name>
    <dbReference type="NCBI Taxonomy" id="1341683"/>
    <lineage>
        <taxon>Bacteria</taxon>
        <taxon>Pseudomonadati</taxon>
        <taxon>Pseudomonadota</taxon>
        <taxon>Gammaproteobacteria</taxon>
        <taxon>Moraxellales</taxon>
        <taxon>Moraxellaceae</taxon>
        <taxon>Acinetobacter</taxon>
    </lineage>
</organism>
<dbReference type="GO" id="GO:0016020">
    <property type="term" value="C:membrane"/>
    <property type="evidence" value="ECO:0007669"/>
    <property type="project" value="UniProtKB-SubCell"/>
</dbReference>
<evidence type="ECO:0000256" key="2">
    <source>
        <dbReference type="ARBA" id="ARBA00022692"/>
    </source>
</evidence>
<dbReference type="PANTHER" id="PTHR32322:SF14">
    <property type="entry name" value="PROTEIN PAGO"/>
    <property type="match status" value="1"/>
</dbReference>
<keyword evidence="3 5" id="KW-1133">Transmembrane helix</keyword>
<proteinExistence type="predicted"/>
<feature type="transmembrane region" description="Helical" evidence="5">
    <location>
        <begin position="151"/>
        <end position="174"/>
    </location>
</feature>
<dbReference type="STRING" id="396323.VH98_10355"/>
<evidence type="ECO:0000256" key="1">
    <source>
        <dbReference type="ARBA" id="ARBA00004141"/>
    </source>
</evidence>
<keyword evidence="4 5" id="KW-0472">Membrane</keyword>
<sequence length="294" mass="32319">MFMSKGSTSFTHIAIYATLVLIWAATPLAIVWSVHQVYPLWVLIIRYVGASILAVILLIIFRNPLPLDRQSLTSYVAGSLNLIGAQLFIYLAARYLTSGLMALLFGLSPLVSGLVGHFILKNQHLVLIQWGGMLMAVLGLIVVFADQTGNQVQPIGIVLIFISIISYISSIFWVKHIAAPLTPISQATGSLLVSALASLLLIPFIYQHMPSHLPDLHSMLGFAFTILFSSIIAMLCYFWLIRELKPATIALSNVITPIIALILGAVFNHEQLNVSAWFGVMLVVIGILCYFRKT</sequence>
<dbReference type="PANTHER" id="PTHR32322">
    <property type="entry name" value="INNER MEMBRANE TRANSPORTER"/>
    <property type="match status" value="1"/>
</dbReference>
<dbReference type="Pfam" id="PF00892">
    <property type="entry name" value="EamA"/>
    <property type="match status" value="2"/>
</dbReference>
<feature type="transmembrane region" description="Helical" evidence="5">
    <location>
        <begin position="72"/>
        <end position="93"/>
    </location>
</feature>
<feature type="domain" description="EamA" evidence="6">
    <location>
        <begin position="18"/>
        <end position="144"/>
    </location>
</feature>
<dbReference type="InterPro" id="IPR000620">
    <property type="entry name" value="EamA_dom"/>
</dbReference>
<dbReference type="InterPro" id="IPR037185">
    <property type="entry name" value="EmrE-like"/>
</dbReference>
<evidence type="ECO:0000256" key="4">
    <source>
        <dbReference type="ARBA" id="ARBA00023136"/>
    </source>
</evidence>
<dbReference type="PATRIC" id="fig|1341683.3.peg.1468"/>
<protein>
    <recommendedName>
        <fullName evidence="6">EamA domain-containing protein</fullName>
    </recommendedName>
</protein>
<dbReference type="SUPFAM" id="SSF103481">
    <property type="entry name" value="Multidrug resistance efflux transporter EmrE"/>
    <property type="match status" value="2"/>
</dbReference>
<feature type="domain" description="EamA" evidence="6">
    <location>
        <begin position="155"/>
        <end position="290"/>
    </location>
</feature>